<protein>
    <submittedName>
        <fullName evidence="1">Thioesterase family protein</fullName>
    </submittedName>
</protein>
<sequence length="155" mass="18193">MKKPFTVVQTVAKEMIDHNGHVHDANYNMVFSDAINQFNYQHGLSLQERKALNYTIFTVEEQTAYLSELIENDQFYISVYIYNYDVKRVHFFSIMKKQDGTTVATNEAMMLGISRATKKSAPFPQHFLDQIVSYYDNQERIDWPKQLGHRINISQ</sequence>
<evidence type="ECO:0000313" key="1">
    <source>
        <dbReference type="EMBL" id="MDG0845723.1"/>
    </source>
</evidence>
<dbReference type="Proteomes" id="UP001152422">
    <property type="component" value="Unassembled WGS sequence"/>
</dbReference>
<dbReference type="KEGG" id="seqo:SE1039_20180"/>
<dbReference type="OrthoDB" id="6117985at2"/>
<dbReference type="Pfam" id="PF13279">
    <property type="entry name" value="4HBT_2"/>
    <property type="match status" value="1"/>
</dbReference>
<dbReference type="STRING" id="246432.SE1039_20180"/>
<evidence type="ECO:0000313" key="2">
    <source>
        <dbReference type="Proteomes" id="UP001152422"/>
    </source>
</evidence>
<accession>A0A1B1G8S3</accession>
<gene>
    <name evidence="1" type="ORF">M4L89_05750</name>
</gene>
<dbReference type="eggNOG" id="COG0824">
    <property type="taxonomic scope" value="Bacteria"/>
</dbReference>
<name>A0A1B1G8S3_9STAP</name>
<comment type="caution">
    <text evidence="1">The sequence shown here is derived from an EMBL/GenBank/DDBJ whole genome shotgun (WGS) entry which is preliminary data.</text>
</comment>
<dbReference type="Gene3D" id="3.10.129.10">
    <property type="entry name" value="Hotdog Thioesterase"/>
    <property type="match status" value="1"/>
</dbReference>
<organism evidence="1 2">
    <name type="scientific">Staphylococcus equorum</name>
    <dbReference type="NCBI Taxonomy" id="246432"/>
    <lineage>
        <taxon>Bacteria</taxon>
        <taxon>Bacillati</taxon>
        <taxon>Bacillota</taxon>
        <taxon>Bacilli</taxon>
        <taxon>Bacillales</taxon>
        <taxon>Staphylococcaceae</taxon>
        <taxon>Staphylococcus</taxon>
    </lineage>
</organism>
<dbReference type="RefSeq" id="WP_002506858.1">
    <property type="nucleotide sequence ID" value="NZ_CP013114.1"/>
</dbReference>
<dbReference type="SUPFAM" id="SSF54637">
    <property type="entry name" value="Thioesterase/thiol ester dehydrase-isomerase"/>
    <property type="match status" value="1"/>
</dbReference>
<reference evidence="1" key="1">
    <citation type="submission" date="2022-05" db="EMBL/GenBank/DDBJ databases">
        <title>Comparative genomics of Staphylococcus equorum isolates.</title>
        <authorList>
            <person name="Luelf R.H."/>
        </authorList>
    </citation>
    <scope>NUCLEOTIDE SEQUENCE</scope>
    <source>
        <strain evidence="1">TMW 2.2497</strain>
    </source>
</reference>
<proteinExistence type="predicted"/>
<keyword evidence="2" id="KW-1185">Reference proteome</keyword>
<dbReference type="InterPro" id="IPR029069">
    <property type="entry name" value="HotDog_dom_sf"/>
</dbReference>
<dbReference type="EMBL" id="JAMBQA010000002">
    <property type="protein sequence ID" value="MDG0845723.1"/>
    <property type="molecule type" value="Genomic_DNA"/>
</dbReference>
<dbReference type="AlphaFoldDB" id="A0A1B1G8S3"/>
<dbReference type="CDD" id="cd00586">
    <property type="entry name" value="4HBT"/>
    <property type="match status" value="1"/>
</dbReference>